<dbReference type="PANTHER" id="PTHR48081:SF8">
    <property type="entry name" value="ALPHA_BETA HYDROLASE FOLD-3 DOMAIN-CONTAINING PROTEIN-RELATED"/>
    <property type="match status" value="1"/>
</dbReference>
<evidence type="ECO:0000313" key="4">
    <source>
        <dbReference type="Proteomes" id="UP000596063"/>
    </source>
</evidence>
<gene>
    <name evidence="3" type="ORF">I6N98_16775</name>
</gene>
<keyword evidence="1 3" id="KW-0378">Hydrolase</keyword>
<dbReference type="EMBL" id="CP066167">
    <property type="protein sequence ID" value="QQD17974.1"/>
    <property type="molecule type" value="Genomic_DNA"/>
</dbReference>
<dbReference type="AlphaFoldDB" id="A0A7T4R0B5"/>
<dbReference type="PANTHER" id="PTHR48081">
    <property type="entry name" value="AB HYDROLASE SUPERFAMILY PROTEIN C4A8.06C"/>
    <property type="match status" value="1"/>
</dbReference>
<proteinExistence type="predicted"/>
<dbReference type="Proteomes" id="UP000596063">
    <property type="component" value="Chromosome"/>
</dbReference>
<feature type="domain" description="Alpha/beta hydrolase fold-3" evidence="2">
    <location>
        <begin position="78"/>
        <end position="282"/>
    </location>
</feature>
<evidence type="ECO:0000313" key="3">
    <source>
        <dbReference type="EMBL" id="QQD17974.1"/>
    </source>
</evidence>
<dbReference type="KEGG" id="snan:I6N98_16775"/>
<evidence type="ECO:0000256" key="1">
    <source>
        <dbReference type="ARBA" id="ARBA00022801"/>
    </source>
</evidence>
<sequence length="309" mass="34265">MTETINIHPDFANMPAMKSITHPCLLAAMNAGLQAASIPKWFSHRRITTKHQLTGSDGKHYPAWLISPENSTKPAPLLIYFHGSGFMVKHVPQHIENAVHYARGAGCNVLFVDYRLAPRYRFPTPFNDCYESLLWSLDNANALSIDTSRIAIGGDSAGGALAASVVQKAHGQQISVCGQLLVYPITDCRCATYSSTAFANVPPFKQFSMPELWHHYLGQYDPASPPEYASPMHGNKTGLPPAYLETEQYDPWRDEGAQYAQELEKAGVSVELNQIQGTVHGFDAFVPSSKIVVEAMERRILFLRRIFEG</sequence>
<accession>A0A7T4R0B5</accession>
<protein>
    <submittedName>
        <fullName evidence="3">Alpha/beta hydrolase</fullName>
    </submittedName>
</protein>
<keyword evidence="4" id="KW-1185">Reference proteome</keyword>
<reference evidence="3 4" key="1">
    <citation type="submission" date="2020-12" db="EMBL/GenBank/DDBJ databases">
        <authorList>
            <person name="Shan Y."/>
        </authorList>
    </citation>
    <scope>NUCLEOTIDE SEQUENCE [LARGE SCALE GENOMIC DNA]</scope>
    <source>
        <strain evidence="4">csc3.9</strain>
    </source>
</reference>
<dbReference type="GO" id="GO:0016787">
    <property type="term" value="F:hydrolase activity"/>
    <property type="evidence" value="ECO:0007669"/>
    <property type="project" value="UniProtKB-KW"/>
</dbReference>
<dbReference type="InterPro" id="IPR013094">
    <property type="entry name" value="AB_hydrolase_3"/>
</dbReference>
<dbReference type="InterPro" id="IPR050300">
    <property type="entry name" value="GDXG_lipolytic_enzyme"/>
</dbReference>
<evidence type="ECO:0000259" key="2">
    <source>
        <dbReference type="Pfam" id="PF07859"/>
    </source>
</evidence>
<name>A0A7T4R0B5_9GAMM</name>
<dbReference type="SUPFAM" id="SSF53474">
    <property type="entry name" value="alpha/beta-Hydrolases"/>
    <property type="match status" value="1"/>
</dbReference>
<dbReference type="RefSeq" id="WP_198569472.1">
    <property type="nucleotide sequence ID" value="NZ_CP066167.1"/>
</dbReference>
<organism evidence="3 4">
    <name type="scientific">Spongiibacter nanhainus</name>
    <dbReference type="NCBI Taxonomy" id="2794344"/>
    <lineage>
        <taxon>Bacteria</taxon>
        <taxon>Pseudomonadati</taxon>
        <taxon>Pseudomonadota</taxon>
        <taxon>Gammaproteobacteria</taxon>
        <taxon>Cellvibrionales</taxon>
        <taxon>Spongiibacteraceae</taxon>
        <taxon>Spongiibacter</taxon>
    </lineage>
</organism>
<dbReference type="Gene3D" id="3.40.50.1820">
    <property type="entry name" value="alpha/beta hydrolase"/>
    <property type="match status" value="1"/>
</dbReference>
<dbReference type="InterPro" id="IPR029058">
    <property type="entry name" value="AB_hydrolase_fold"/>
</dbReference>
<dbReference type="Pfam" id="PF07859">
    <property type="entry name" value="Abhydrolase_3"/>
    <property type="match status" value="1"/>
</dbReference>